<keyword evidence="1" id="KW-1133">Transmembrane helix</keyword>
<name>A0A6J5MDB1_9CAUD</name>
<evidence type="ECO:0000313" key="2">
    <source>
        <dbReference type="EMBL" id="CAB4144688.1"/>
    </source>
</evidence>
<dbReference type="EMBL" id="LR796427">
    <property type="protein sequence ID" value="CAB4144688.1"/>
    <property type="molecule type" value="Genomic_DNA"/>
</dbReference>
<sequence>MKDLETEIRDLDRRMTHVEALVNNLIQSINEIKASLTKVTESQQALELKLAWAAGGIAVATIIAQIAIQGVFAFIE</sequence>
<keyword evidence="1" id="KW-0812">Transmembrane</keyword>
<gene>
    <name evidence="2" type="ORF">UFOVP455_59</name>
</gene>
<organism evidence="2">
    <name type="scientific">uncultured Caudovirales phage</name>
    <dbReference type="NCBI Taxonomy" id="2100421"/>
    <lineage>
        <taxon>Viruses</taxon>
        <taxon>Duplodnaviria</taxon>
        <taxon>Heunggongvirae</taxon>
        <taxon>Uroviricota</taxon>
        <taxon>Caudoviricetes</taxon>
        <taxon>Peduoviridae</taxon>
        <taxon>Maltschvirus</taxon>
        <taxon>Maltschvirus maltsch</taxon>
    </lineage>
</organism>
<keyword evidence="1" id="KW-0472">Membrane</keyword>
<protein>
    <submittedName>
        <fullName evidence="2">Uncharacterized protein</fullName>
    </submittedName>
</protein>
<feature type="transmembrane region" description="Helical" evidence="1">
    <location>
        <begin position="50"/>
        <end position="75"/>
    </location>
</feature>
<proteinExistence type="predicted"/>
<reference evidence="2" key="1">
    <citation type="submission" date="2020-04" db="EMBL/GenBank/DDBJ databases">
        <authorList>
            <person name="Chiriac C."/>
            <person name="Salcher M."/>
            <person name="Ghai R."/>
            <person name="Kavagutti S V."/>
        </authorList>
    </citation>
    <scope>NUCLEOTIDE SEQUENCE</scope>
</reference>
<evidence type="ECO:0000256" key="1">
    <source>
        <dbReference type="SAM" id="Phobius"/>
    </source>
</evidence>
<accession>A0A6J5MDB1</accession>